<dbReference type="AlphaFoldDB" id="A0A7S2WD66"/>
<dbReference type="PANTHER" id="PTHR42840">
    <property type="entry name" value="NAD(P)-BINDING ROSSMANN-FOLD SUPERFAMILY PROTEIN-RELATED"/>
    <property type="match status" value="1"/>
</dbReference>
<dbReference type="InterPro" id="IPR036291">
    <property type="entry name" value="NAD(P)-bd_dom_sf"/>
</dbReference>
<dbReference type="EMBL" id="HBHJ01011784">
    <property type="protein sequence ID" value="CAD9679817.1"/>
    <property type="molecule type" value="Transcribed_RNA"/>
</dbReference>
<dbReference type="Pfam" id="PF01408">
    <property type="entry name" value="GFO_IDH_MocA"/>
    <property type="match status" value="1"/>
</dbReference>
<dbReference type="GO" id="GO:0006740">
    <property type="term" value="P:NADPH regeneration"/>
    <property type="evidence" value="ECO:0007669"/>
    <property type="project" value="TreeGrafter"/>
</dbReference>
<proteinExistence type="predicted"/>
<dbReference type="GO" id="GO:0016491">
    <property type="term" value="F:oxidoreductase activity"/>
    <property type="evidence" value="ECO:0007669"/>
    <property type="project" value="UniProtKB-KW"/>
</dbReference>
<gene>
    <name evidence="3" type="ORF">RMAR1173_LOCUS7675</name>
</gene>
<dbReference type="GO" id="GO:0005737">
    <property type="term" value="C:cytoplasm"/>
    <property type="evidence" value="ECO:0007669"/>
    <property type="project" value="TreeGrafter"/>
</dbReference>
<dbReference type="GO" id="GO:0000166">
    <property type="term" value="F:nucleotide binding"/>
    <property type="evidence" value="ECO:0007669"/>
    <property type="project" value="InterPro"/>
</dbReference>
<organism evidence="3">
    <name type="scientific">Rhizochromulina marina</name>
    <dbReference type="NCBI Taxonomy" id="1034831"/>
    <lineage>
        <taxon>Eukaryota</taxon>
        <taxon>Sar</taxon>
        <taxon>Stramenopiles</taxon>
        <taxon>Ochrophyta</taxon>
        <taxon>Dictyochophyceae</taxon>
        <taxon>Rhizochromulinales</taxon>
        <taxon>Rhizochromulina</taxon>
    </lineage>
</organism>
<evidence type="ECO:0000259" key="2">
    <source>
        <dbReference type="Pfam" id="PF01408"/>
    </source>
</evidence>
<protein>
    <recommendedName>
        <fullName evidence="2">Gfo/Idh/MocA-like oxidoreductase N-terminal domain-containing protein</fullName>
    </recommendedName>
</protein>
<accession>A0A7S2WD66</accession>
<reference evidence="3" key="1">
    <citation type="submission" date="2021-01" db="EMBL/GenBank/DDBJ databases">
        <authorList>
            <person name="Corre E."/>
            <person name="Pelletier E."/>
            <person name="Niang G."/>
            <person name="Scheremetjew M."/>
            <person name="Finn R."/>
            <person name="Kale V."/>
            <person name="Holt S."/>
            <person name="Cochrane G."/>
            <person name="Meng A."/>
            <person name="Brown T."/>
            <person name="Cohen L."/>
        </authorList>
    </citation>
    <scope>NUCLEOTIDE SEQUENCE</scope>
    <source>
        <strain evidence="3">CCMP1243</strain>
    </source>
</reference>
<dbReference type="InterPro" id="IPR000683">
    <property type="entry name" value="Gfo/Idh/MocA-like_OxRdtase_N"/>
</dbReference>
<dbReference type="Gene3D" id="3.40.50.720">
    <property type="entry name" value="NAD(P)-binding Rossmann-like Domain"/>
    <property type="match status" value="1"/>
</dbReference>
<dbReference type="SUPFAM" id="SSF51735">
    <property type="entry name" value="NAD(P)-binding Rossmann-fold domains"/>
    <property type="match status" value="1"/>
</dbReference>
<evidence type="ECO:0000313" key="3">
    <source>
        <dbReference type="EMBL" id="CAD9679817.1"/>
    </source>
</evidence>
<dbReference type="PANTHER" id="PTHR42840:SF3">
    <property type="entry name" value="BINDING ROSSMANN FOLD OXIDOREDUCTASE, PUTATIVE (AFU_ORTHOLOGUE AFUA_2G10240)-RELATED"/>
    <property type="match status" value="1"/>
</dbReference>
<name>A0A7S2WD66_9STRA</name>
<feature type="domain" description="Gfo/Idh/MocA-like oxidoreductase N-terminal" evidence="2">
    <location>
        <begin position="98"/>
        <end position="181"/>
    </location>
</feature>
<sequence length="394" mass="42692">MLSRASAASLRTTARLARCPVGGASVSSRCFLSSFFASSAPTQADVVLVGCGVPGRGMGWYHAKQMLDGDVPSARLTDVVEPWFLGGGADSPAGQEFAEFVKEHEGTVKFHKSVQDMDKATAPKLALISGRTADNPQLLKEVIEQGCSHIFLEKPGAPSVPELEDMKAIAEENDVGVFMGYNKNVTKYVTDARAFEDSTPGASTAFYHNNAYKPEELAECFERNAEGMLKNMAVHELALLVTYYGVTADNIAECVADKEYSSVQTLGGYTDFDAIGFTVTTKEGKTVSVYADRCGDQEGGGYSEAIVSVDGEEKFRAKTPDEELMKVVATKQAAHPDWMPYFHLQHDDYITLKERVCKHMVDGSPAEGIATIGVAIETLKVAEKLTPFLQKQLL</sequence>
<keyword evidence="1" id="KW-0560">Oxidoreductase</keyword>
<evidence type="ECO:0000256" key="1">
    <source>
        <dbReference type="ARBA" id="ARBA00023002"/>
    </source>
</evidence>
<dbReference type="Gene3D" id="3.30.360.10">
    <property type="entry name" value="Dihydrodipicolinate Reductase, domain 2"/>
    <property type="match status" value="1"/>
</dbReference>